<dbReference type="Proteomes" id="UP000326396">
    <property type="component" value="Linkage Group LG4"/>
</dbReference>
<evidence type="ECO:0000256" key="4">
    <source>
        <dbReference type="SAM" id="Phobius"/>
    </source>
</evidence>
<reference evidence="5 6" key="1">
    <citation type="submission" date="2019-05" db="EMBL/GenBank/DDBJ databases">
        <title>Mikania micrantha, genome provides insights into the molecular mechanism of rapid growth.</title>
        <authorList>
            <person name="Liu B."/>
        </authorList>
    </citation>
    <scope>NUCLEOTIDE SEQUENCE [LARGE SCALE GENOMIC DNA]</scope>
    <source>
        <strain evidence="5">NLD-2019</strain>
        <tissue evidence="5">Leaf</tissue>
    </source>
</reference>
<keyword evidence="4" id="KW-1133">Transmembrane helix</keyword>
<feature type="region of interest" description="Disordered" evidence="3">
    <location>
        <begin position="1"/>
        <end position="30"/>
    </location>
</feature>
<evidence type="ECO:0000313" key="6">
    <source>
        <dbReference type="Proteomes" id="UP000326396"/>
    </source>
</evidence>
<evidence type="ECO:0000256" key="1">
    <source>
        <dbReference type="ARBA" id="ARBA00004370"/>
    </source>
</evidence>
<evidence type="ECO:0000256" key="3">
    <source>
        <dbReference type="SAM" id="MobiDB-lite"/>
    </source>
</evidence>
<evidence type="ECO:0008006" key="7">
    <source>
        <dbReference type="Google" id="ProtNLM"/>
    </source>
</evidence>
<evidence type="ECO:0000313" key="5">
    <source>
        <dbReference type="EMBL" id="KAD4178391.1"/>
    </source>
</evidence>
<name>A0A5N6MW23_9ASTR</name>
<dbReference type="InterPro" id="IPR044839">
    <property type="entry name" value="NDR1-like"/>
</dbReference>
<keyword evidence="6" id="KW-1185">Reference proteome</keyword>
<dbReference type="PANTHER" id="PTHR31234">
    <property type="entry name" value="LATE EMBRYOGENESIS ABUNDANT (LEA) HYDROXYPROLINE-RICH GLYCOPROTEIN FAMILY"/>
    <property type="match status" value="1"/>
</dbReference>
<comment type="subcellular location">
    <subcellularLocation>
        <location evidence="1">Membrane</location>
    </subcellularLocation>
</comment>
<gene>
    <name evidence="5" type="ORF">E3N88_26982</name>
</gene>
<dbReference type="PANTHER" id="PTHR31234:SF3">
    <property type="entry name" value="LATE EMBRYOGENESIS ABUNDANT (LEA) HYDROXYPROLINE-RICH GLYCOPROTEIN FAMILY"/>
    <property type="match status" value="1"/>
</dbReference>
<dbReference type="OrthoDB" id="1894389at2759"/>
<accession>A0A5N6MW23</accession>
<organism evidence="5 6">
    <name type="scientific">Mikania micrantha</name>
    <name type="common">bitter vine</name>
    <dbReference type="NCBI Taxonomy" id="192012"/>
    <lineage>
        <taxon>Eukaryota</taxon>
        <taxon>Viridiplantae</taxon>
        <taxon>Streptophyta</taxon>
        <taxon>Embryophyta</taxon>
        <taxon>Tracheophyta</taxon>
        <taxon>Spermatophyta</taxon>
        <taxon>Magnoliopsida</taxon>
        <taxon>eudicotyledons</taxon>
        <taxon>Gunneridae</taxon>
        <taxon>Pentapetalae</taxon>
        <taxon>asterids</taxon>
        <taxon>campanulids</taxon>
        <taxon>Asterales</taxon>
        <taxon>Asteraceae</taxon>
        <taxon>Asteroideae</taxon>
        <taxon>Heliantheae alliance</taxon>
        <taxon>Eupatorieae</taxon>
        <taxon>Mikania</taxon>
    </lineage>
</organism>
<sequence>MADPESQMRPLAPDGVRSDEPPSTTTAVFRKPKHQESSKALVYILATIVFLSTIFLIIASVFLRVVSPKLRLRTVSIQDFQYENTNSTSLNITMLTEFTVNNQNFGRYVFENCNAVVVYGNSTIGNGVVSGGRVGAKKMKSISVVMQIRSQNLNFSSDASDRMEVMQITSYAKMTGRVHVTKIVDRRKTIEMNCLMNLNLTSRSFMDPLCS</sequence>
<dbReference type="EMBL" id="SZYD01000014">
    <property type="protein sequence ID" value="KAD4178391.1"/>
    <property type="molecule type" value="Genomic_DNA"/>
</dbReference>
<feature type="transmembrane region" description="Helical" evidence="4">
    <location>
        <begin position="40"/>
        <end position="63"/>
    </location>
</feature>
<keyword evidence="2 4" id="KW-0472">Membrane</keyword>
<comment type="caution">
    <text evidence="5">The sequence shown here is derived from an EMBL/GenBank/DDBJ whole genome shotgun (WGS) entry which is preliminary data.</text>
</comment>
<dbReference type="GO" id="GO:0005886">
    <property type="term" value="C:plasma membrane"/>
    <property type="evidence" value="ECO:0007669"/>
    <property type="project" value="TreeGrafter"/>
</dbReference>
<proteinExistence type="predicted"/>
<protein>
    <recommendedName>
        <fullName evidence="7">Late embryogenesis abundant protein LEA-2 subgroup domain-containing protein</fullName>
    </recommendedName>
</protein>
<dbReference type="AlphaFoldDB" id="A0A5N6MW23"/>
<keyword evidence="4" id="KW-0812">Transmembrane</keyword>
<evidence type="ECO:0000256" key="2">
    <source>
        <dbReference type="ARBA" id="ARBA00023136"/>
    </source>
</evidence>
<dbReference type="GO" id="GO:0098542">
    <property type="term" value="P:defense response to other organism"/>
    <property type="evidence" value="ECO:0007669"/>
    <property type="project" value="InterPro"/>
</dbReference>